<evidence type="ECO:0000313" key="2">
    <source>
        <dbReference type="Proteomes" id="UP000278627"/>
    </source>
</evidence>
<reference evidence="1 2" key="2">
    <citation type="submission" date="2018-11" db="EMBL/GenBank/DDBJ databases">
        <authorList>
            <consortium name="Pathogen Informatics"/>
        </authorList>
    </citation>
    <scope>NUCLEOTIDE SEQUENCE [LARGE SCALE GENOMIC DNA]</scope>
</reference>
<dbReference type="Proteomes" id="UP000278627">
    <property type="component" value="Unassembled WGS sequence"/>
</dbReference>
<sequence length="56" mass="6377">MIVVGNNSRIHRINQSGICGDEITMQHMVEMAIRRQKVVAESMLKAKEAHLMKGRE</sequence>
<protein>
    <submittedName>
        <fullName evidence="3">3-deoxy-7-phosphoheptulonate synthase</fullName>
    </submittedName>
</protein>
<dbReference type="WBParaSite" id="BPAG_0000479501-mRNA-1">
    <property type="protein sequence ID" value="BPAG_0000479501-mRNA-1"/>
    <property type="gene ID" value="BPAG_0000479501"/>
</dbReference>
<dbReference type="STRING" id="6280.A0A0N4T9A8"/>
<name>A0A0N4T9A8_BRUPA</name>
<proteinExistence type="predicted"/>
<reference evidence="3" key="1">
    <citation type="submission" date="2017-02" db="UniProtKB">
        <authorList>
            <consortium name="WormBaseParasite"/>
        </authorList>
    </citation>
    <scope>IDENTIFICATION</scope>
</reference>
<organism evidence="3">
    <name type="scientific">Brugia pahangi</name>
    <name type="common">Filarial nematode worm</name>
    <dbReference type="NCBI Taxonomy" id="6280"/>
    <lineage>
        <taxon>Eukaryota</taxon>
        <taxon>Metazoa</taxon>
        <taxon>Ecdysozoa</taxon>
        <taxon>Nematoda</taxon>
        <taxon>Chromadorea</taxon>
        <taxon>Rhabditida</taxon>
        <taxon>Spirurina</taxon>
        <taxon>Spiruromorpha</taxon>
        <taxon>Filarioidea</taxon>
        <taxon>Onchocercidae</taxon>
        <taxon>Brugia</taxon>
    </lineage>
</organism>
<dbReference type="EMBL" id="UZAD01002657">
    <property type="protein sequence ID" value="VDN85945.1"/>
    <property type="molecule type" value="Genomic_DNA"/>
</dbReference>
<accession>A0A0N4T9A8</accession>
<evidence type="ECO:0000313" key="3">
    <source>
        <dbReference type="WBParaSite" id="BPAG_0000479501-mRNA-1"/>
    </source>
</evidence>
<evidence type="ECO:0000313" key="1">
    <source>
        <dbReference type="EMBL" id="VDN85945.1"/>
    </source>
</evidence>
<keyword evidence="2" id="KW-1185">Reference proteome</keyword>
<dbReference type="AlphaFoldDB" id="A0A0N4T9A8"/>
<gene>
    <name evidence="1" type="ORF">BPAG_LOCUS4759</name>
</gene>